<dbReference type="RefSeq" id="WP_145239145.1">
    <property type="nucleotide sequence ID" value="NZ_CP036273.1"/>
</dbReference>
<organism evidence="3 4">
    <name type="scientific">Urbifossiella limnaea</name>
    <dbReference type="NCBI Taxonomy" id="2528023"/>
    <lineage>
        <taxon>Bacteria</taxon>
        <taxon>Pseudomonadati</taxon>
        <taxon>Planctomycetota</taxon>
        <taxon>Planctomycetia</taxon>
        <taxon>Gemmatales</taxon>
        <taxon>Gemmataceae</taxon>
        <taxon>Urbifossiella</taxon>
    </lineage>
</organism>
<keyword evidence="4" id="KW-1185">Reference proteome</keyword>
<dbReference type="InterPro" id="IPR008984">
    <property type="entry name" value="SMAD_FHA_dom_sf"/>
</dbReference>
<evidence type="ECO:0000259" key="2">
    <source>
        <dbReference type="Pfam" id="PF00498"/>
    </source>
</evidence>
<gene>
    <name evidence="3" type="ORF">ETAA1_28230</name>
</gene>
<reference evidence="3 4" key="1">
    <citation type="submission" date="2019-02" db="EMBL/GenBank/DDBJ databases">
        <title>Deep-cultivation of Planctomycetes and their phenomic and genomic characterization uncovers novel biology.</title>
        <authorList>
            <person name="Wiegand S."/>
            <person name="Jogler M."/>
            <person name="Boedeker C."/>
            <person name="Pinto D."/>
            <person name="Vollmers J."/>
            <person name="Rivas-Marin E."/>
            <person name="Kohn T."/>
            <person name="Peeters S.H."/>
            <person name="Heuer A."/>
            <person name="Rast P."/>
            <person name="Oberbeckmann S."/>
            <person name="Bunk B."/>
            <person name="Jeske O."/>
            <person name="Meyerdierks A."/>
            <person name="Storesund J.E."/>
            <person name="Kallscheuer N."/>
            <person name="Luecker S."/>
            <person name="Lage O.M."/>
            <person name="Pohl T."/>
            <person name="Merkel B.J."/>
            <person name="Hornburger P."/>
            <person name="Mueller R.-W."/>
            <person name="Bruemmer F."/>
            <person name="Labrenz M."/>
            <person name="Spormann A.M."/>
            <person name="Op den Camp H."/>
            <person name="Overmann J."/>
            <person name="Amann R."/>
            <person name="Jetten M.S.M."/>
            <person name="Mascher T."/>
            <person name="Medema M.H."/>
            <person name="Devos D.P."/>
            <person name="Kaster A.-K."/>
            <person name="Ovreas L."/>
            <person name="Rohde M."/>
            <person name="Galperin M.Y."/>
            <person name="Jogler C."/>
        </authorList>
    </citation>
    <scope>NUCLEOTIDE SEQUENCE [LARGE SCALE GENOMIC DNA]</scope>
    <source>
        <strain evidence="3 4">ETA_A1</strain>
    </source>
</reference>
<evidence type="ECO:0000313" key="3">
    <source>
        <dbReference type="EMBL" id="QDU20861.1"/>
    </source>
</evidence>
<feature type="domain" description="FHA" evidence="2">
    <location>
        <begin position="344"/>
        <end position="397"/>
    </location>
</feature>
<accession>A0A517XTM7</accession>
<feature type="region of interest" description="Disordered" evidence="1">
    <location>
        <begin position="231"/>
        <end position="300"/>
    </location>
</feature>
<dbReference type="SUPFAM" id="SSF49879">
    <property type="entry name" value="SMAD/FHA domain"/>
    <property type="match status" value="1"/>
</dbReference>
<dbReference type="AlphaFoldDB" id="A0A517XTM7"/>
<dbReference type="KEGG" id="uli:ETAA1_28230"/>
<name>A0A517XTM7_9BACT</name>
<dbReference type="Gene3D" id="2.60.200.20">
    <property type="match status" value="1"/>
</dbReference>
<dbReference type="CDD" id="cd00060">
    <property type="entry name" value="FHA"/>
    <property type="match status" value="1"/>
</dbReference>
<proteinExistence type="predicted"/>
<evidence type="ECO:0000256" key="1">
    <source>
        <dbReference type="SAM" id="MobiDB-lite"/>
    </source>
</evidence>
<dbReference type="EMBL" id="CP036273">
    <property type="protein sequence ID" value="QDU20861.1"/>
    <property type="molecule type" value="Genomic_DNA"/>
</dbReference>
<sequence length="510" mass="54329">MDLPPWLTLRQASDAVAAGRPDDAHRLLAPLIEAGHRKAWKAAKDVARGYCKRAAQLMDRDNPEAAWQDLLAAEALNTGEKCVIDLRQTLSRFGLVQARAALEAGDPERAAERVARLQDRGVRHPELPRVASGAAGWLEAAAKADRGDFLPAIDDLHRLRDQFPAPTDALDRFREAVRGRHARFLDAVGRAQDAATLREWRDAVVAAEEALAAAPAYHAARTLRDKAWQAAHPGTPEPVNGTAVTLSHPGSTPAEKPAAATLPGRPAMSSRLLARPDDDEPRSIRGSRSGPPPTDRDFGSGPGLPRRFLLWVDGVAGYLVCTGNRVTFGQAVLEGGPVDVPLFADVSRIHAELSRDGEGFLIEAGKATAAAGARTLMVNGKDVGRSVLSPGDRITLGATCQFQFHRPVPVSSTAKLELTSGHRLVHCVEGVLLMANEIILGPAGASHVVVPGVTERVLLYRSKDGLGVRVPGGKVLVNDRPHAERAPLPLPASVEADGVTFALEPVGPRV</sequence>
<protein>
    <recommendedName>
        <fullName evidence="2">FHA domain-containing protein</fullName>
    </recommendedName>
</protein>
<dbReference type="Pfam" id="PF00498">
    <property type="entry name" value="FHA"/>
    <property type="match status" value="1"/>
</dbReference>
<dbReference type="OrthoDB" id="260494at2"/>
<dbReference type="Proteomes" id="UP000319576">
    <property type="component" value="Chromosome"/>
</dbReference>
<evidence type="ECO:0000313" key="4">
    <source>
        <dbReference type="Proteomes" id="UP000319576"/>
    </source>
</evidence>
<dbReference type="InterPro" id="IPR000253">
    <property type="entry name" value="FHA_dom"/>
</dbReference>